<reference evidence="1" key="1">
    <citation type="journal article" date="2014" name="Front. Microbiol.">
        <title>High frequency of phylogenetically diverse reductive dehalogenase-homologous genes in deep subseafloor sedimentary metagenomes.</title>
        <authorList>
            <person name="Kawai M."/>
            <person name="Futagami T."/>
            <person name="Toyoda A."/>
            <person name="Takaki Y."/>
            <person name="Nishi S."/>
            <person name="Hori S."/>
            <person name="Arai W."/>
            <person name="Tsubouchi T."/>
            <person name="Morono Y."/>
            <person name="Uchiyama I."/>
            <person name="Ito T."/>
            <person name="Fujiyama A."/>
            <person name="Inagaki F."/>
            <person name="Takami H."/>
        </authorList>
    </citation>
    <scope>NUCLEOTIDE SEQUENCE</scope>
    <source>
        <strain evidence="1">Expedition CK06-06</strain>
    </source>
</reference>
<evidence type="ECO:0000313" key="1">
    <source>
        <dbReference type="EMBL" id="GAF96153.1"/>
    </source>
</evidence>
<organism evidence="1">
    <name type="scientific">marine sediment metagenome</name>
    <dbReference type="NCBI Taxonomy" id="412755"/>
    <lineage>
        <taxon>unclassified sequences</taxon>
        <taxon>metagenomes</taxon>
        <taxon>ecological metagenomes</taxon>
    </lineage>
</organism>
<sequence length="276" mass="31485">SSRLVNVLAPLIIQGFKAIFKEAWDLCIKNEEDAKYLMTFQNFLTRVPKWNQEIINVETKRILDSSKCLYLADLLTCVHITQLKILTSIRVSSKQKKIDIDIPKLHDYIHKVYISSARKLYQNVYLFEENILPLQKQKNMRECEIIIKESILNVIRESMPIEKILRAYIDETIEEEIVEETIVVPVENKVPDTTLPVEVANAVSGDVKATDKMMETDLHETIKDKTLDNEVAHVPSPDLVMAEDKNIAIPALVPPVESPPPKVVLSPKMDLSTIVN</sequence>
<accession>X0TRG2</accession>
<dbReference type="InterPro" id="IPR043913">
    <property type="entry name" value="DUF5764"/>
</dbReference>
<dbReference type="AlphaFoldDB" id="X0TRG2"/>
<proteinExistence type="predicted"/>
<dbReference type="Pfam" id="PF19068">
    <property type="entry name" value="DUF5764"/>
    <property type="match status" value="1"/>
</dbReference>
<gene>
    <name evidence="1" type="ORF">S01H1_30238</name>
</gene>
<protein>
    <submittedName>
        <fullName evidence="1">Uncharacterized protein</fullName>
    </submittedName>
</protein>
<name>X0TRG2_9ZZZZ</name>
<feature type="non-terminal residue" evidence="1">
    <location>
        <position position="1"/>
    </location>
</feature>
<feature type="non-terminal residue" evidence="1">
    <location>
        <position position="276"/>
    </location>
</feature>
<dbReference type="EMBL" id="BARS01018589">
    <property type="protein sequence ID" value="GAF96153.1"/>
    <property type="molecule type" value="Genomic_DNA"/>
</dbReference>
<comment type="caution">
    <text evidence="1">The sequence shown here is derived from an EMBL/GenBank/DDBJ whole genome shotgun (WGS) entry which is preliminary data.</text>
</comment>